<dbReference type="RefSeq" id="WP_089387731.1">
    <property type="nucleotide sequence ID" value="NZ_FZNM01000004.1"/>
</dbReference>
<dbReference type="PROSITE" id="PS50206">
    <property type="entry name" value="RHODANESE_3"/>
    <property type="match status" value="1"/>
</dbReference>
<dbReference type="AlphaFoldDB" id="A0A238WEA6"/>
<evidence type="ECO:0000256" key="1">
    <source>
        <dbReference type="SAM" id="MobiDB-lite"/>
    </source>
</evidence>
<dbReference type="OrthoDB" id="8482301at2"/>
<reference evidence="4 6" key="3">
    <citation type="submission" date="2019-02" db="EMBL/GenBank/DDBJ databases">
        <authorList>
            <person name="Zhang G."/>
        </authorList>
    </citation>
    <scope>NUCLEOTIDE SEQUENCE [LARGE SCALE GENOMIC DNA]</scope>
    <source>
        <strain evidence="4 6">CMB17</strain>
    </source>
</reference>
<dbReference type="Proteomes" id="UP000292859">
    <property type="component" value="Unassembled WGS sequence"/>
</dbReference>
<dbReference type="SUPFAM" id="SSF48239">
    <property type="entry name" value="Terpenoid cyclases/Protein prenyltransferases"/>
    <property type="match status" value="1"/>
</dbReference>
<evidence type="ECO:0000313" key="3">
    <source>
        <dbReference type="EMBL" id="SNR44910.1"/>
    </source>
</evidence>
<protein>
    <recommendedName>
        <fullName evidence="2">Rhodanese domain-containing protein</fullName>
    </recommendedName>
</protein>
<evidence type="ECO:0000259" key="2">
    <source>
        <dbReference type="PROSITE" id="PS50206"/>
    </source>
</evidence>
<accession>A0A238WEA6</accession>
<feature type="domain" description="Rhodanese" evidence="2">
    <location>
        <begin position="66"/>
        <end position="96"/>
    </location>
</feature>
<feature type="region of interest" description="Disordered" evidence="1">
    <location>
        <begin position="671"/>
        <end position="694"/>
    </location>
</feature>
<evidence type="ECO:0000313" key="4">
    <source>
        <dbReference type="EMBL" id="TBN50901.1"/>
    </source>
</evidence>
<organism evidence="3 5">
    <name type="scientific">Paracoccus sediminis</name>
    <dbReference type="NCBI Taxonomy" id="1214787"/>
    <lineage>
        <taxon>Bacteria</taxon>
        <taxon>Pseudomonadati</taxon>
        <taxon>Pseudomonadota</taxon>
        <taxon>Alphaproteobacteria</taxon>
        <taxon>Rhodobacterales</taxon>
        <taxon>Paracoccaceae</taxon>
        <taxon>Paracoccus</taxon>
    </lineage>
</organism>
<keyword evidence="6" id="KW-1185">Reference proteome</keyword>
<feature type="compositionally biased region" description="Pro residues" evidence="1">
    <location>
        <begin position="671"/>
        <end position="687"/>
    </location>
</feature>
<evidence type="ECO:0000313" key="5">
    <source>
        <dbReference type="Proteomes" id="UP000198409"/>
    </source>
</evidence>
<evidence type="ECO:0000313" key="6">
    <source>
        <dbReference type="Proteomes" id="UP000292859"/>
    </source>
</evidence>
<dbReference type="EMBL" id="FZNM01000004">
    <property type="protein sequence ID" value="SNR44910.1"/>
    <property type="molecule type" value="Genomic_DNA"/>
</dbReference>
<dbReference type="Gene3D" id="1.50.10.20">
    <property type="match status" value="1"/>
</dbReference>
<dbReference type="Proteomes" id="UP000198409">
    <property type="component" value="Unassembled WGS sequence"/>
</dbReference>
<dbReference type="EMBL" id="SIRL01000004">
    <property type="protein sequence ID" value="TBN50901.1"/>
    <property type="molecule type" value="Genomic_DNA"/>
</dbReference>
<gene>
    <name evidence="4" type="ORF">EYF88_08295</name>
    <name evidence="3" type="ORF">SAMN06265378_104122</name>
</gene>
<dbReference type="InterPro" id="IPR008930">
    <property type="entry name" value="Terpenoid_cyclase/PrenylTrfase"/>
</dbReference>
<sequence>MTVPSEPAAATARRLMGMQGRDGLWGGFRLRPGESREWVGAVAGFALAEAAGSGLLPPALAAAARHRAERAAAALRACERPDGGWGYNAAVPPDSDSTAAALRLFAALGQDAPSASVGFLMAQGNPVDGWATYGPNRSWDRWSQPCPEVDAAAALALAAAGALNCAALVALWRRLSLMADDHGHWRAYWWPGPGVATLASVQVWDAAGRPDPRPRLPDAATPDLSALDALTLAQARGLVDPAAGARSLAKACRRMTGPGRWPADAVLLAPPRHPASLSGDASPEGRGVLTAAAALRALIALPLECPASLPRPPARAIPQALETLAQALGLSSRTAAQARLAGDALLTPVLAAPLPWPNRAVSNLARGWPVEFSATLDPRHRPALRLAADAGDPRLLPGARARAARVSLIRAARVLSLDPAPLIRGLAPLLACARHADPGERFLIWGGFDLTDDPDGAILKAYGNLALAGADRDARLALAARVIVAAGGIDVLPDLMRLDRALQAGHPQQMGLALAAPGLAGIKVYWELPCHDPLATRRLAAAVGLNPQDGFTPEIPGIASRAAARRGLSGLAIRIDPARGVVPELTLATQAERGIAWHPAHEAAAIRHWARGLGLSPDAALNLMAVLRSSGAAPRSLHTLTLGPGGRLRAAVYCHADGWLATRLARPAAPPPAPDPIAFPAHSPAPAPLAGGLS</sequence>
<proteinExistence type="predicted"/>
<name>A0A238WEA6_9RHOB</name>
<dbReference type="InterPro" id="IPR001763">
    <property type="entry name" value="Rhodanese-like_dom"/>
</dbReference>
<reference evidence="3" key="2">
    <citation type="submission" date="2017-06" db="EMBL/GenBank/DDBJ databases">
        <authorList>
            <person name="Kim H.J."/>
            <person name="Triplett B.A."/>
        </authorList>
    </citation>
    <scope>NUCLEOTIDE SEQUENCE [LARGE SCALE GENOMIC DNA]</scope>
    <source>
        <strain evidence="3">DSM 26170</strain>
    </source>
</reference>
<reference evidence="5" key="1">
    <citation type="submission" date="2017-06" db="EMBL/GenBank/DDBJ databases">
        <authorList>
            <person name="Varghese N."/>
            <person name="Submissions S."/>
        </authorList>
    </citation>
    <scope>NUCLEOTIDE SEQUENCE [LARGE SCALE GENOMIC DNA]</scope>
    <source>
        <strain evidence="5">DSM 26170</strain>
    </source>
</reference>